<keyword evidence="3" id="KW-1185">Reference proteome</keyword>
<gene>
    <name evidence="2" type="ORF">WCV65_08250</name>
</gene>
<dbReference type="RefSeq" id="WP_338781499.1">
    <property type="nucleotide sequence ID" value="NZ_CP147407.1"/>
</dbReference>
<dbReference type="Proteomes" id="UP001377337">
    <property type="component" value="Chromosome"/>
</dbReference>
<organism evidence="2 3">
    <name type="scientific">Metabacillus sediminis</name>
    <dbReference type="NCBI Taxonomy" id="3117746"/>
    <lineage>
        <taxon>Bacteria</taxon>
        <taxon>Bacillati</taxon>
        <taxon>Bacillota</taxon>
        <taxon>Bacilli</taxon>
        <taxon>Bacillales</taxon>
        <taxon>Bacillaceae</taxon>
        <taxon>Metabacillus</taxon>
    </lineage>
</organism>
<proteinExistence type="predicted"/>
<feature type="transmembrane region" description="Helical" evidence="1">
    <location>
        <begin position="157"/>
        <end position="174"/>
    </location>
</feature>
<accession>A0ABZ2NL92</accession>
<feature type="transmembrane region" description="Helical" evidence="1">
    <location>
        <begin position="98"/>
        <end position="119"/>
    </location>
</feature>
<evidence type="ECO:0000313" key="2">
    <source>
        <dbReference type="EMBL" id="WXB98451.1"/>
    </source>
</evidence>
<dbReference type="PANTHER" id="PTHR36840">
    <property type="entry name" value="BLL5714 PROTEIN"/>
    <property type="match status" value="1"/>
</dbReference>
<keyword evidence="1" id="KW-0812">Transmembrane</keyword>
<dbReference type="EMBL" id="CP147407">
    <property type="protein sequence ID" value="WXB98451.1"/>
    <property type="molecule type" value="Genomic_DNA"/>
</dbReference>
<feature type="transmembrane region" description="Helical" evidence="1">
    <location>
        <begin position="12"/>
        <end position="29"/>
    </location>
</feature>
<feature type="transmembrane region" description="Helical" evidence="1">
    <location>
        <begin position="285"/>
        <end position="307"/>
    </location>
</feature>
<feature type="transmembrane region" description="Helical" evidence="1">
    <location>
        <begin position="257"/>
        <end position="279"/>
    </location>
</feature>
<feature type="transmembrane region" description="Helical" evidence="1">
    <location>
        <begin position="41"/>
        <end position="62"/>
    </location>
</feature>
<name>A0ABZ2NL92_9BACI</name>
<dbReference type="Pfam" id="PF06772">
    <property type="entry name" value="LtrA"/>
    <property type="match status" value="1"/>
</dbReference>
<sequence>MEVKKVMWLELFYDLIFVAAVAKATHLLLHVEQGMVPAEYLFKFVLIFVPIWWAWVGQTLFINRFGEDCFTQRIFMIIQMIFVVLMTASLSFDFDPYYLPFLIGYSGIRFLTSMQYLWVLRRVDDSSKPAAKYLGFAFLIGITISGSSIFFDSWLRYFLLYLGIFADIALPVLGRKFLAKSPANAPHLLERFGLFTIILFGESIVSLIAILHLEKGDFNAIVFAIVSLAVVIAMWWQYFDNIEKRVDKEKKTTGQTIIYGHLFIFMSLSAMAAAIQLAFLHKIDYPFLLLISFAAAFLYFFSTTLVFHRFRFITQRLTMYHLFFLLATLGVFLIFDLIIVVPSIVIFIQLAIFFIIFAKVTV</sequence>
<feature type="transmembrane region" description="Helical" evidence="1">
    <location>
        <begin position="131"/>
        <end position="151"/>
    </location>
</feature>
<dbReference type="InterPro" id="IPR010640">
    <property type="entry name" value="Low_temperature_requirement_A"/>
</dbReference>
<reference evidence="2 3" key="1">
    <citation type="submission" date="2024-02" db="EMBL/GenBank/DDBJ databases">
        <title>Seven novel Bacillus-like species.</title>
        <authorList>
            <person name="Liu G."/>
        </authorList>
    </citation>
    <scope>NUCLEOTIDE SEQUENCE [LARGE SCALE GENOMIC DNA]</scope>
    <source>
        <strain evidence="2 3">FJAT-52054</strain>
    </source>
</reference>
<evidence type="ECO:0000256" key="1">
    <source>
        <dbReference type="SAM" id="Phobius"/>
    </source>
</evidence>
<feature type="transmembrane region" description="Helical" evidence="1">
    <location>
        <begin position="218"/>
        <end position="236"/>
    </location>
</feature>
<protein>
    <submittedName>
        <fullName evidence="2">Low temperature requirement protein A</fullName>
    </submittedName>
</protein>
<dbReference type="PANTHER" id="PTHR36840:SF1">
    <property type="entry name" value="BLL5714 PROTEIN"/>
    <property type="match status" value="1"/>
</dbReference>
<feature type="transmembrane region" description="Helical" evidence="1">
    <location>
        <begin position="319"/>
        <end position="338"/>
    </location>
</feature>
<evidence type="ECO:0000313" key="3">
    <source>
        <dbReference type="Proteomes" id="UP001377337"/>
    </source>
</evidence>
<feature type="transmembrane region" description="Helical" evidence="1">
    <location>
        <begin position="194"/>
        <end position="212"/>
    </location>
</feature>
<keyword evidence="1" id="KW-0472">Membrane</keyword>
<feature type="transmembrane region" description="Helical" evidence="1">
    <location>
        <begin position="74"/>
        <end position="92"/>
    </location>
</feature>
<keyword evidence="1" id="KW-1133">Transmembrane helix</keyword>
<feature type="transmembrane region" description="Helical" evidence="1">
    <location>
        <begin position="344"/>
        <end position="361"/>
    </location>
</feature>